<dbReference type="EMBL" id="CP067422">
    <property type="protein sequence ID" value="QQP93540.1"/>
    <property type="molecule type" value="Genomic_DNA"/>
</dbReference>
<evidence type="ECO:0000313" key="3">
    <source>
        <dbReference type="Proteomes" id="UP000595197"/>
    </source>
</evidence>
<organism evidence="2 3">
    <name type="scientific">Skermanella cutis</name>
    <dbReference type="NCBI Taxonomy" id="2775420"/>
    <lineage>
        <taxon>Bacteria</taxon>
        <taxon>Pseudomonadati</taxon>
        <taxon>Pseudomonadota</taxon>
        <taxon>Alphaproteobacteria</taxon>
        <taxon>Rhodospirillales</taxon>
        <taxon>Azospirillaceae</taxon>
        <taxon>Skermanella</taxon>
    </lineage>
</organism>
<geneLocation type="plasmid" evidence="2 3">
    <name>pTT6-2</name>
</geneLocation>
<gene>
    <name evidence="2" type="ORF">IGS68_33510</name>
</gene>
<protein>
    <submittedName>
        <fullName evidence="2">Uncharacterized protein</fullName>
    </submittedName>
</protein>
<reference evidence="2" key="1">
    <citation type="submission" date="2021-02" db="EMBL/GenBank/DDBJ databases">
        <title>Skermanella TT6 skin isolate.</title>
        <authorList>
            <person name="Lee K."/>
            <person name="Ganzorig M."/>
        </authorList>
    </citation>
    <scope>NUCLEOTIDE SEQUENCE</scope>
    <source>
        <strain evidence="2">TT6</strain>
    </source>
</reference>
<dbReference type="RefSeq" id="WP_201083178.1">
    <property type="nucleotide sequence ID" value="NZ_CP067422.1"/>
</dbReference>
<sequence length="86" mass="10364">MTDDEYFDPRLSGFRPPQPPPDEPDRPRRGETWAAFCERWQGWRREMERYNAQMLRRSNHPQDAIRVDDPNRGALLEKVLARLKRN</sequence>
<dbReference type="Proteomes" id="UP000595197">
    <property type="component" value="Plasmid pTT6-2"/>
</dbReference>
<accession>A0ABX7BGM4</accession>
<keyword evidence="2" id="KW-0614">Plasmid</keyword>
<keyword evidence="3" id="KW-1185">Reference proteome</keyword>
<name>A0ABX7BGM4_9PROT</name>
<proteinExistence type="predicted"/>
<feature type="region of interest" description="Disordered" evidence="1">
    <location>
        <begin position="1"/>
        <end position="30"/>
    </location>
</feature>
<evidence type="ECO:0000313" key="2">
    <source>
        <dbReference type="EMBL" id="QQP93540.1"/>
    </source>
</evidence>
<evidence type="ECO:0000256" key="1">
    <source>
        <dbReference type="SAM" id="MobiDB-lite"/>
    </source>
</evidence>